<keyword evidence="4" id="KW-0949">S-adenosyl-L-methionine</keyword>
<dbReference type="AlphaFoldDB" id="A0A433VQ67"/>
<evidence type="ECO:0000256" key="5">
    <source>
        <dbReference type="SAM" id="MobiDB-lite"/>
    </source>
</evidence>
<evidence type="ECO:0000256" key="1">
    <source>
        <dbReference type="ARBA" id="ARBA00006594"/>
    </source>
</evidence>
<evidence type="ECO:0000256" key="2">
    <source>
        <dbReference type="ARBA" id="ARBA00022603"/>
    </source>
</evidence>
<organism evidence="7 8">
    <name type="scientific">Dulcicalothrix desertica PCC 7102</name>
    <dbReference type="NCBI Taxonomy" id="232991"/>
    <lineage>
        <taxon>Bacteria</taxon>
        <taxon>Bacillati</taxon>
        <taxon>Cyanobacteriota</taxon>
        <taxon>Cyanophyceae</taxon>
        <taxon>Nostocales</taxon>
        <taxon>Calotrichaceae</taxon>
        <taxon>Dulcicalothrix</taxon>
    </lineage>
</organism>
<dbReference type="SUPFAM" id="SSF53335">
    <property type="entry name" value="S-adenosyl-L-methionine-dependent methyltransferases"/>
    <property type="match status" value="1"/>
</dbReference>
<dbReference type="GO" id="GO:0003677">
    <property type="term" value="F:DNA binding"/>
    <property type="evidence" value="ECO:0007669"/>
    <property type="project" value="InterPro"/>
</dbReference>
<evidence type="ECO:0000313" key="7">
    <source>
        <dbReference type="EMBL" id="RUT08256.1"/>
    </source>
</evidence>
<comment type="caution">
    <text evidence="7">The sequence shown here is derived from an EMBL/GenBank/DDBJ whole genome shotgun (WGS) entry which is preliminary data.</text>
</comment>
<proteinExistence type="inferred from homology"/>
<keyword evidence="3" id="KW-0808">Transferase</keyword>
<dbReference type="GO" id="GO:0032259">
    <property type="term" value="P:methylation"/>
    <property type="evidence" value="ECO:0007669"/>
    <property type="project" value="UniProtKB-KW"/>
</dbReference>
<dbReference type="InterPro" id="IPR002941">
    <property type="entry name" value="DNA_methylase_N4/N6"/>
</dbReference>
<accession>A0A433VQ67</accession>
<dbReference type="OrthoDB" id="9800801at2"/>
<protein>
    <recommendedName>
        <fullName evidence="6">DNA methylase N-4/N-6 domain-containing protein</fullName>
    </recommendedName>
</protein>
<keyword evidence="8" id="KW-1185">Reference proteome</keyword>
<reference evidence="7" key="1">
    <citation type="submission" date="2018-12" db="EMBL/GenBank/DDBJ databases">
        <authorList>
            <person name="Will S."/>
            <person name="Neumann-Schaal M."/>
            <person name="Henke P."/>
        </authorList>
    </citation>
    <scope>NUCLEOTIDE SEQUENCE</scope>
    <source>
        <strain evidence="7">PCC 7102</strain>
    </source>
</reference>
<sequence>MATGIPGKNAYISNSINTNISFQLNYEGKIPAEHVLKTQPAKLKHVVTVDKNLKNKLIYGENLRVLSSLLKDPTVAGKVGLIYIDPPYATGSSFESRKSDHAYHDCMEGAVYLEFLRQRLILLKELLSEQGAIYVHLDENMAFPVKIIMDEIFGARNFRNWITRKKCNPKNYTRKQYGNVADYILFYTKTDKYTWNQPFEAWTEAAIKKEYQYVEEGTGRLYKKVPIHAPGTRKGSTGKPWRGMLPPPGKHWQYTPETLDEMDARGEIYWSPTGNPRRKVYLDNSQGIGVQDIWLDYKDAHNQNIKITGYPTEKNPDLIKRIILASSNAGDLILDAFAGSGTTAAVAEELGRQWITIDNSPLAIATIIKRLVQGSEVMGDFVNGNNFQSRQMSLIDTKRVLHSGLDFYIEEHPELETIDESLIKDWDSKLNLETKYIRPLSI</sequence>
<reference evidence="7" key="2">
    <citation type="journal article" date="2019" name="Genome Biol. Evol.">
        <title>Day and night: Metabolic profiles and evolutionary relationships of six axenic non-marine cyanobacteria.</title>
        <authorList>
            <person name="Will S.E."/>
            <person name="Henke P."/>
            <person name="Boedeker C."/>
            <person name="Huang S."/>
            <person name="Brinkmann H."/>
            <person name="Rohde M."/>
            <person name="Jarek M."/>
            <person name="Friedl T."/>
            <person name="Seufert S."/>
            <person name="Schumacher M."/>
            <person name="Overmann J."/>
            <person name="Neumann-Schaal M."/>
            <person name="Petersen J."/>
        </authorList>
    </citation>
    <scope>NUCLEOTIDE SEQUENCE [LARGE SCALE GENOMIC DNA]</scope>
    <source>
        <strain evidence="7">PCC 7102</strain>
    </source>
</reference>
<dbReference type="RefSeq" id="WP_127080081.1">
    <property type="nucleotide sequence ID" value="NZ_RSCL01000003.1"/>
</dbReference>
<evidence type="ECO:0000256" key="3">
    <source>
        <dbReference type="ARBA" id="ARBA00022679"/>
    </source>
</evidence>
<name>A0A433VQ67_9CYAN</name>
<dbReference type="Pfam" id="PF01555">
    <property type="entry name" value="N6_N4_Mtase"/>
    <property type="match status" value="1"/>
</dbReference>
<gene>
    <name evidence="7" type="ORF">DSM106972_014240</name>
</gene>
<dbReference type="InterPro" id="IPR002052">
    <property type="entry name" value="DNA_methylase_N6_adenine_CS"/>
</dbReference>
<dbReference type="InterPro" id="IPR029063">
    <property type="entry name" value="SAM-dependent_MTases_sf"/>
</dbReference>
<dbReference type="PROSITE" id="PS00092">
    <property type="entry name" value="N6_MTASE"/>
    <property type="match status" value="1"/>
</dbReference>
<dbReference type="GO" id="GO:0008170">
    <property type="term" value="F:N-methyltransferase activity"/>
    <property type="evidence" value="ECO:0007669"/>
    <property type="project" value="InterPro"/>
</dbReference>
<feature type="domain" description="DNA methylase N-4/N-6" evidence="6">
    <location>
        <begin position="80"/>
        <end position="364"/>
    </location>
</feature>
<evidence type="ECO:0000313" key="8">
    <source>
        <dbReference type="Proteomes" id="UP000271624"/>
    </source>
</evidence>
<dbReference type="Gene3D" id="3.40.50.150">
    <property type="entry name" value="Vaccinia Virus protein VP39"/>
    <property type="match status" value="1"/>
</dbReference>
<evidence type="ECO:0000256" key="4">
    <source>
        <dbReference type="ARBA" id="ARBA00022691"/>
    </source>
</evidence>
<dbReference type="EMBL" id="RSCL01000003">
    <property type="protein sequence ID" value="RUT08256.1"/>
    <property type="molecule type" value="Genomic_DNA"/>
</dbReference>
<keyword evidence="2" id="KW-0489">Methyltransferase</keyword>
<dbReference type="PRINTS" id="PR00506">
    <property type="entry name" value="D21N6MTFRASE"/>
</dbReference>
<evidence type="ECO:0000259" key="6">
    <source>
        <dbReference type="Pfam" id="PF01555"/>
    </source>
</evidence>
<dbReference type="Proteomes" id="UP000271624">
    <property type="component" value="Unassembled WGS sequence"/>
</dbReference>
<dbReference type="InterPro" id="IPR002295">
    <property type="entry name" value="N4/N6-MTase_EcoPI_Mod-like"/>
</dbReference>
<feature type="region of interest" description="Disordered" evidence="5">
    <location>
        <begin position="227"/>
        <end position="247"/>
    </location>
</feature>
<comment type="similarity">
    <text evidence="1">Belongs to the N(4)/N(6)-methyltransferase family.</text>
</comment>